<dbReference type="EMBL" id="JTFC01000031">
    <property type="protein sequence ID" value="RUS55279.1"/>
    <property type="molecule type" value="Genomic_DNA"/>
</dbReference>
<feature type="transmembrane region" description="Helical" evidence="5">
    <location>
        <begin position="245"/>
        <end position="266"/>
    </location>
</feature>
<dbReference type="RefSeq" id="WP_126990723.1">
    <property type="nucleotide sequence ID" value="NZ_JTFC01000031.1"/>
</dbReference>
<evidence type="ECO:0000256" key="4">
    <source>
        <dbReference type="ARBA" id="ARBA00023136"/>
    </source>
</evidence>
<feature type="transmembrane region" description="Helical" evidence="5">
    <location>
        <begin position="7"/>
        <end position="26"/>
    </location>
</feature>
<feature type="transmembrane region" description="Helical" evidence="5">
    <location>
        <begin position="185"/>
        <end position="205"/>
    </location>
</feature>
<sequence>MKQLIRAIPIPISGVMLALFSLAKLVKTFELTWFANGLIFMGAVFLSGLLLKIVLAPERVLKEMKNPLIAAVSPTFTMALMVLSSLYMDTMVVWENIWWFALVLHFVLMLYFTYRFVLRTALTLSHIYPSWFIMYIGMGIMPLTAGGRAPALMDIVFYSCITFVIILVPLMLVRIFVMRNLEVPTLPLITILCAPVSLTLAGYLAHVEAASTTMVLTLVIIAQLLYVLVLTQLPQLLRLPFFPSYAAFTFPLVICATALTNAVHYLGYTGPIVTTVIVVEITFATVMVLYVTARYIVFLWREMASARKVAVNE</sequence>
<keyword evidence="7" id="KW-1185">Reference proteome</keyword>
<feature type="transmembrane region" description="Helical" evidence="5">
    <location>
        <begin position="130"/>
        <end position="149"/>
    </location>
</feature>
<dbReference type="Pfam" id="PF03595">
    <property type="entry name" value="SLAC1"/>
    <property type="match status" value="1"/>
</dbReference>
<evidence type="ECO:0000313" key="6">
    <source>
        <dbReference type="EMBL" id="RUS55279.1"/>
    </source>
</evidence>
<evidence type="ECO:0000256" key="5">
    <source>
        <dbReference type="SAM" id="Phobius"/>
    </source>
</evidence>
<feature type="transmembrane region" description="Helical" evidence="5">
    <location>
        <begin position="155"/>
        <end position="173"/>
    </location>
</feature>
<dbReference type="PANTHER" id="PTHR37955:SF1">
    <property type="entry name" value="DEP DOMAIN-CONTAINING PROTEIN"/>
    <property type="match status" value="1"/>
</dbReference>
<dbReference type="PANTHER" id="PTHR37955">
    <property type="entry name" value="TELLURITE RESISTANCE PROTEIN TEHA"/>
    <property type="match status" value="1"/>
</dbReference>
<reference evidence="6 7" key="1">
    <citation type="submission" date="2014-11" db="EMBL/GenBank/DDBJ databases">
        <title>Genome sequence and analysis of novel Kurthia sp.</title>
        <authorList>
            <person name="Lawson J.N."/>
            <person name="Gonzalez J.E."/>
            <person name="Rinauldi L."/>
            <person name="Xuan Z."/>
            <person name="Firman A."/>
            <person name="Shaddox L."/>
            <person name="Trudeau A."/>
            <person name="Shah S."/>
            <person name="Reiman D."/>
        </authorList>
    </citation>
    <scope>NUCLEOTIDE SEQUENCE [LARGE SCALE GENOMIC DNA]</scope>
    <source>
        <strain evidence="6 7">3B1D</strain>
    </source>
</reference>
<dbReference type="Gene3D" id="1.50.10.150">
    <property type="entry name" value="Voltage-dependent anion channel"/>
    <property type="match status" value="1"/>
</dbReference>
<dbReference type="InterPro" id="IPR038665">
    <property type="entry name" value="Voltage-dep_anion_channel_sf"/>
</dbReference>
<dbReference type="Proteomes" id="UP000288623">
    <property type="component" value="Unassembled WGS sequence"/>
</dbReference>
<evidence type="ECO:0000256" key="3">
    <source>
        <dbReference type="ARBA" id="ARBA00022989"/>
    </source>
</evidence>
<feature type="transmembrane region" description="Helical" evidence="5">
    <location>
        <begin position="211"/>
        <end position="233"/>
    </location>
</feature>
<accession>A0A433RSZ2</accession>
<dbReference type="AlphaFoldDB" id="A0A433RSZ2"/>
<proteinExistence type="predicted"/>
<feature type="transmembrane region" description="Helical" evidence="5">
    <location>
        <begin position="32"/>
        <end position="55"/>
    </location>
</feature>
<keyword evidence="2 5" id="KW-0812">Transmembrane</keyword>
<evidence type="ECO:0000313" key="7">
    <source>
        <dbReference type="Proteomes" id="UP000288623"/>
    </source>
</evidence>
<dbReference type="CDD" id="cd09325">
    <property type="entry name" value="TDT_C4-dicarb_trans"/>
    <property type="match status" value="1"/>
</dbReference>
<feature type="transmembrane region" description="Helical" evidence="5">
    <location>
        <begin position="272"/>
        <end position="297"/>
    </location>
</feature>
<keyword evidence="3 5" id="KW-1133">Transmembrane helix</keyword>
<evidence type="ECO:0008006" key="8">
    <source>
        <dbReference type="Google" id="ProtNLM"/>
    </source>
</evidence>
<evidence type="ECO:0000256" key="1">
    <source>
        <dbReference type="ARBA" id="ARBA00004141"/>
    </source>
</evidence>
<name>A0A433RSZ2_9BACL</name>
<dbReference type="InterPro" id="IPR004695">
    <property type="entry name" value="SLAC1/Mae1/Ssu1/TehA"/>
</dbReference>
<dbReference type="GO" id="GO:0005886">
    <property type="term" value="C:plasma membrane"/>
    <property type="evidence" value="ECO:0007669"/>
    <property type="project" value="TreeGrafter"/>
</dbReference>
<protein>
    <recommendedName>
        <fullName evidence="8">C4-dicarboxylate ABC transporter</fullName>
    </recommendedName>
</protein>
<keyword evidence="4 5" id="KW-0472">Membrane</keyword>
<feature type="transmembrane region" description="Helical" evidence="5">
    <location>
        <begin position="67"/>
        <end position="86"/>
    </location>
</feature>
<dbReference type="OrthoDB" id="309023at2"/>
<comment type="caution">
    <text evidence="6">The sequence shown here is derived from an EMBL/GenBank/DDBJ whole genome shotgun (WGS) entry which is preliminary data.</text>
</comment>
<organism evidence="6 7">
    <name type="scientific">Candidatus Kurthia intestinigallinarum</name>
    <dbReference type="NCBI Taxonomy" id="1562256"/>
    <lineage>
        <taxon>Bacteria</taxon>
        <taxon>Bacillati</taxon>
        <taxon>Bacillota</taxon>
        <taxon>Bacilli</taxon>
        <taxon>Bacillales</taxon>
        <taxon>Caryophanaceae</taxon>
        <taxon>Kurthia</taxon>
    </lineage>
</organism>
<comment type="subcellular location">
    <subcellularLocation>
        <location evidence="1">Membrane</location>
        <topology evidence="1">Multi-pass membrane protein</topology>
    </subcellularLocation>
</comment>
<dbReference type="GO" id="GO:0046583">
    <property type="term" value="F:monoatomic cation efflux transmembrane transporter activity"/>
    <property type="evidence" value="ECO:0007669"/>
    <property type="project" value="TreeGrafter"/>
</dbReference>
<dbReference type="InterPro" id="IPR052951">
    <property type="entry name" value="Tellurite_res_ion_channel"/>
</dbReference>
<feature type="transmembrane region" description="Helical" evidence="5">
    <location>
        <begin position="98"/>
        <end position="118"/>
    </location>
</feature>
<gene>
    <name evidence="6" type="ORF">QI30_10060</name>
</gene>
<evidence type="ECO:0000256" key="2">
    <source>
        <dbReference type="ARBA" id="ARBA00022692"/>
    </source>
</evidence>